<evidence type="ECO:0000256" key="1">
    <source>
        <dbReference type="SAM" id="Phobius"/>
    </source>
</evidence>
<keyword evidence="1" id="KW-1133">Transmembrane helix</keyword>
<sequence>MVRGNGLERTVLFSCAAHCSYDYFLCGGTEIRSCGLGLWVLSFVLAMAFEIFFLFIRLPFLKSTLSFSDAEILCLLRWCYIEVFVSMLEEFWGSWDKSERCSRYSEGEAGYRILLWTPGFQSSLHFHPMLNTSICLSLCIIQSCHLSACEGERRREYRLLS</sequence>
<gene>
    <name evidence="2" type="ORF">BCR34DRAFT_243722</name>
</gene>
<evidence type="ECO:0000313" key="3">
    <source>
        <dbReference type="Proteomes" id="UP000193144"/>
    </source>
</evidence>
<keyword evidence="1" id="KW-0472">Membrane</keyword>
<keyword evidence="3" id="KW-1185">Reference proteome</keyword>
<keyword evidence="1" id="KW-0812">Transmembrane</keyword>
<dbReference type="EMBL" id="MCFA01000359">
    <property type="protein sequence ID" value="ORX93013.1"/>
    <property type="molecule type" value="Genomic_DNA"/>
</dbReference>
<organism evidence="2 3">
    <name type="scientific">Clohesyomyces aquaticus</name>
    <dbReference type="NCBI Taxonomy" id="1231657"/>
    <lineage>
        <taxon>Eukaryota</taxon>
        <taxon>Fungi</taxon>
        <taxon>Dikarya</taxon>
        <taxon>Ascomycota</taxon>
        <taxon>Pezizomycotina</taxon>
        <taxon>Dothideomycetes</taxon>
        <taxon>Pleosporomycetidae</taxon>
        <taxon>Pleosporales</taxon>
        <taxon>Lindgomycetaceae</taxon>
        <taxon>Clohesyomyces</taxon>
    </lineage>
</organism>
<dbReference type="Proteomes" id="UP000193144">
    <property type="component" value="Unassembled WGS sequence"/>
</dbReference>
<comment type="caution">
    <text evidence="2">The sequence shown here is derived from an EMBL/GenBank/DDBJ whole genome shotgun (WGS) entry which is preliminary data.</text>
</comment>
<protein>
    <submittedName>
        <fullName evidence="2">Uncharacterized protein</fullName>
    </submittedName>
</protein>
<name>A0A1Y1Y4V4_9PLEO</name>
<dbReference type="AlphaFoldDB" id="A0A1Y1Y4V4"/>
<reference evidence="2 3" key="1">
    <citation type="submission" date="2016-07" db="EMBL/GenBank/DDBJ databases">
        <title>Pervasive Adenine N6-methylation of Active Genes in Fungi.</title>
        <authorList>
            <consortium name="DOE Joint Genome Institute"/>
            <person name="Mondo S.J."/>
            <person name="Dannebaum R.O."/>
            <person name="Kuo R.C."/>
            <person name="Labutti K."/>
            <person name="Haridas S."/>
            <person name="Kuo A."/>
            <person name="Salamov A."/>
            <person name="Ahrendt S.R."/>
            <person name="Lipzen A."/>
            <person name="Sullivan W."/>
            <person name="Andreopoulos W.B."/>
            <person name="Clum A."/>
            <person name="Lindquist E."/>
            <person name="Daum C."/>
            <person name="Ramamoorthy G.K."/>
            <person name="Gryganskyi A."/>
            <person name="Culley D."/>
            <person name="Magnuson J.K."/>
            <person name="James T.Y."/>
            <person name="O'Malley M.A."/>
            <person name="Stajich J.E."/>
            <person name="Spatafora J.W."/>
            <person name="Visel A."/>
            <person name="Grigoriev I.V."/>
        </authorList>
    </citation>
    <scope>NUCLEOTIDE SEQUENCE [LARGE SCALE GENOMIC DNA]</scope>
    <source>
        <strain evidence="2 3">CBS 115471</strain>
    </source>
</reference>
<accession>A0A1Y1Y4V4</accession>
<feature type="transmembrane region" description="Helical" evidence="1">
    <location>
        <begin position="36"/>
        <end position="56"/>
    </location>
</feature>
<evidence type="ECO:0000313" key="2">
    <source>
        <dbReference type="EMBL" id="ORX93013.1"/>
    </source>
</evidence>
<proteinExistence type="predicted"/>